<feature type="transmembrane region" description="Helical" evidence="6">
    <location>
        <begin position="70"/>
        <end position="88"/>
    </location>
</feature>
<evidence type="ECO:0000256" key="4">
    <source>
        <dbReference type="ARBA" id="ARBA00022989"/>
    </source>
</evidence>
<dbReference type="eggNOG" id="COG1280">
    <property type="taxonomic scope" value="Bacteria"/>
</dbReference>
<evidence type="ECO:0000256" key="1">
    <source>
        <dbReference type="ARBA" id="ARBA00004651"/>
    </source>
</evidence>
<evidence type="ECO:0000256" key="6">
    <source>
        <dbReference type="SAM" id="Phobius"/>
    </source>
</evidence>
<dbReference type="EMBL" id="NJBA01000006">
    <property type="protein sequence ID" value="OWP49412.1"/>
    <property type="molecule type" value="Genomic_DNA"/>
</dbReference>
<dbReference type="GO" id="GO:0015171">
    <property type="term" value="F:amino acid transmembrane transporter activity"/>
    <property type="evidence" value="ECO:0007669"/>
    <property type="project" value="TreeGrafter"/>
</dbReference>
<evidence type="ECO:0000313" key="7">
    <source>
        <dbReference type="EMBL" id="OWP49412.1"/>
    </source>
</evidence>
<keyword evidence="3 6" id="KW-0812">Transmembrane</keyword>
<dbReference type="PIRSF" id="PIRSF006324">
    <property type="entry name" value="LeuE"/>
    <property type="match status" value="1"/>
</dbReference>
<evidence type="ECO:0000313" key="8">
    <source>
        <dbReference type="Proteomes" id="UP000198145"/>
    </source>
</evidence>
<keyword evidence="2" id="KW-1003">Cell membrane</keyword>
<protein>
    <submittedName>
        <fullName evidence="7">Lysine transporter LysE</fullName>
    </submittedName>
</protein>
<comment type="caution">
    <text evidence="7">The sequence shown here is derived from an EMBL/GenBank/DDBJ whole genome shotgun (WGS) entry which is preliminary data.</text>
</comment>
<accession>A0A2D0ACL9</accession>
<keyword evidence="4 6" id="KW-1133">Transmembrane helix</keyword>
<dbReference type="PANTHER" id="PTHR30086:SF21">
    <property type="entry name" value="TRANSPORT PROTEIN"/>
    <property type="match status" value="1"/>
</dbReference>
<dbReference type="RefSeq" id="WP_088419323.1">
    <property type="nucleotide sequence ID" value="NZ_NJBA01000006.1"/>
</dbReference>
<evidence type="ECO:0000256" key="2">
    <source>
        <dbReference type="ARBA" id="ARBA00022475"/>
    </source>
</evidence>
<gene>
    <name evidence="7" type="ORF">CEG18_17760</name>
</gene>
<dbReference type="AlphaFoldDB" id="A0A2D0ACL9"/>
<proteinExistence type="predicted"/>
<organism evidence="7 8">
    <name type="scientific">Pseudomonas nitroreducens</name>
    <dbReference type="NCBI Taxonomy" id="46680"/>
    <lineage>
        <taxon>Bacteria</taxon>
        <taxon>Pseudomonadati</taxon>
        <taxon>Pseudomonadota</taxon>
        <taxon>Gammaproteobacteria</taxon>
        <taxon>Pseudomonadales</taxon>
        <taxon>Pseudomonadaceae</taxon>
        <taxon>Pseudomonas</taxon>
    </lineage>
</organism>
<evidence type="ECO:0000256" key="3">
    <source>
        <dbReference type="ARBA" id="ARBA00022692"/>
    </source>
</evidence>
<dbReference type="Proteomes" id="UP000198145">
    <property type="component" value="Unassembled WGS sequence"/>
</dbReference>
<feature type="transmembrane region" description="Helical" evidence="6">
    <location>
        <begin position="41"/>
        <end position="63"/>
    </location>
</feature>
<dbReference type="PANTHER" id="PTHR30086">
    <property type="entry name" value="ARGININE EXPORTER PROTEIN ARGO"/>
    <property type="match status" value="1"/>
</dbReference>
<evidence type="ECO:0000256" key="5">
    <source>
        <dbReference type="ARBA" id="ARBA00023136"/>
    </source>
</evidence>
<keyword evidence="5 6" id="KW-0472">Membrane</keyword>
<dbReference type="Pfam" id="PF01810">
    <property type="entry name" value="LysE"/>
    <property type="match status" value="1"/>
</dbReference>
<dbReference type="STRING" id="46680.GCA_000807755_00971"/>
<feature type="transmembrane region" description="Helical" evidence="6">
    <location>
        <begin position="153"/>
        <end position="172"/>
    </location>
</feature>
<dbReference type="InterPro" id="IPR001123">
    <property type="entry name" value="LeuE-type"/>
</dbReference>
<name>A0A2D0ACL9_PSENT</name>
<dbReference type="GO" id="GO:0005886">
    <property type="term" value="C:plasma membrane"/>
    <property type="evidence" value="ECO:0007669"/>
    <property type="project" value="UniProtKB-SubCell"/>
</dbReference>
<sequence length="209" mass="22516">MYWAEFLTVAFIHLLAVASPGPDFAVVVRESVTHGRRAGTWTALGVGSAIFLHVTYSLLGIGLVVSQSIVLFNALKWLAAAYLLYIGFKALRARPAEPATAQSLAAPVARTARGAYVAGFVTNGLNPKATLFFLSLFTVVINPHTPLLVQAGYGVYLACATAAWFCLVALLFSQQRVRAGFARMGHWFDRLMGVVLVGLGIKLAFSELR</sequence>
<comment type="subcellular location">
    <subcellularLocation>
        <location evidence="1">Cell membrane</location>
        <topology evidence="1">Multi-pass membrane protein</topology>
    </subcellularLocation>
</comment>
<reference evidence="7 8" key="1">
    <citation type="submission" date="2017-06" db="EMBL/GenBank/DDBJ databases">
        <title>Draft genome of Pseudomonas nitroreducens DF05.</title>
        <authorList>
            <person name="Iyer R."/>
        </authorList>
    </citation>
    <scope>NUCLEOTIDE SEQUENCE [LARGE SCALE GENOMIC DNA]</scope>
    <source>
        <strain evidence="7 8">DF05</strain>
    </source>
</reference>